<dbReference type="WBParaSite" id="ECPE_0000529301-mRNA-1">
    <property type="protein sequence ID" value="ECPE_0000529301-mRNA-1"/>
    <property type="gene ID" value="ECPE_0000529301"/>
</dbReference>
<evidence type="ECO:0000256" key="3">
    <source>
        <dbReference type="SAM" id="SignalP"/>
    </source>
</evidence>
<accession>A0A183AE96</accession>
<dbReference type="GO" id="GO:0005802">
    <property type="term" value="C:trans-Golgi network"/>
    <property type="evidence" value="ECO:0007669"/>
    <property type="project" value="TreeGrafter"/>
</dbReference>
<comment type="similarity">
    <text evidence="1">Belongs to the NIBP family.</text>
</comment>
<evidence type="ECO:0000259" key="4">
    <source>
        <dbReference type="Pfam" id="PF08626"/>
    </source>
</evidence>
<sequence length="942" mass="103955">MKLLIEFLVVVFFPYLFPPTFSVNKLPQSLLVSVEEILAHPAEQVFNTDIMTLTDCSLDSGLGYVCNHRSSASVLPPLPIASLSAPTSGTPQSLILNTRIVGALTDLVSTIYCNLEKSVASIERKGNKQAVSSNISSSAAGTPDQSDGEGSESNYKILIAPGESSSSRLSDDSGATDEQKVAGKQFGNYTPTDPTTGPPSQNDASVVKHRRSSGRWKKHLGDVFLQLGELDKAQQYYDATIQLLRPVMDNLWVAGALEGLCAVAVARKLLRTQFADLFPRSRRPLRPMHLRYTPGERSQPRSIDASGLDLASQKQKPLPQYSAVDYRNMAMEALELYRKNALKPKRLKTLVALYQSMGYKRRAGFVAWHALDQNLKSVNDSNFGCLFQSLRLRIFPAFVDTGGSVDSPGSLIHTDSGIGSQVSPNSPHPLLVMPQSGGALRRPAQPAAVYPMMQQQIMAWYRGISAGGSNASRFSRAAKPTNNSSATNRGASQFRQSKRIHQNDQALMLSDNVRYLPTGWAGLQAAVLGRIIDQFKIDVQFEDILHLSWDKALQFVGFIFSLLDAWPNKLDEARCVMCMEDLCRLAVMRCPDQPTIASSMSCFAAFASGNADRRQWARQTGLLTSTQPNPATIEREATIQPSQSTQLRQLVDLVEVPVYRLPLVQSIHLLPVVPYLIPCELSKEGLASAVPIHRNSVHSCGPPESEISVATVTELKVHSGPFFYAPSAQDPTADPRIVSIDWVCEEPVCVELMVDNQLPVDLRISEVCIELTPLSNREPGGHHCSSVCSPSEYSSLTSGIQQNTIQLEAARLVMEVPSVTRGRISVDRVSMRKRPSCLKPLTQRFFNVPLNEACLLETAEDHIRYPSTNLQSAWRRRNQSQSCTIPANQSGIRLVFTFIPMAEMHTIESSMDDSNTKPMVSIWYLSSHFTVYSTDKAYLYRM</sequence>
<evidence type="ECO:0000256" key="2">
    <source>
        <dbReference type="SAM" id="MobiDB-lite"/>
    </source>
</evidence>
<dbReference type="PANTHER" id="PTHR21512:SF5">
    <property type="entry name" value="TRAFFICKING PROTEIN PARTICLE COMPLEX SUBUNIT 9"/>
    <property type="match status" value="1"/>
</dbReference>
<feature type="region of interest" description="Disordered" evidence="2">
    <location>
        <begin position="124"/>
        <end position="212"/>
    </location>
</feature>
<evidence type="ECO:0000313" key="6">
    <source>
        <dbReference type="Proteomes" id="UP000272942"/>
    </source>
</evidence>
<feature type="chain" id="PRO_5043137998" evidence="3">
    <location>
        <begin position="23"/>
        <end position="942"/>
    </location>
</feature>
<keyword evidence="3" id="KW-0732">Signal</keyword>
<name>A0A183AE96_9TREM</name>
<evidence type="ECO:0000256" key="1">
    <source>
        <dbReference type="ARBA" id="ARBA00008459"/>
    </source>
</evidence>
<dbReference type="PANTHER" id="PTHR21512">
    <property type="entry name" value="TRAFFICKING PROTEIN PARTICLE COMPLEX SUBUNIT 9"/>
    <property type="match status" value="1"/>
</dbReference>
<dbReference type="EMBL" id="UZAN01042122">
    <property type="protein sequence ID" value="VDP75074.1"/>
    <property type="molecule type" value="Genomic_DNA"/>
</dbReference>
<dbReference type="OrthoDB" id="6256374at2759"/>
<feature type="compositionally biased region" description="Polar residues" evidence="2">
    <location>
        <begin position="129"/>
        <end position="145"/>
    </location>
</feature>
<evidence type="ECO:0000313" key="7">
    <source>
        <dbReference type="WBParaSite" id="ECPE_0000529301-mRNA-1"/>
    </source>
</evidence>
<dbReference type="Pfam" id="PF08626">
    <property type="entry name" value="TRAPPC9-Trs120"/>
    <property type="match status" value="1"/>
</dbReference>
<feature type="domain" description="Trs120/TRAPPC9 N-terminal" evidence="4">
    <location>
        <begin position="154"/>
        <end position="265"/>
    </location>
</feature>
<reference evidence="5 6" key="2">
    <citation type="submission" date="2018-11" db="EMBL/GenBank/DDBJ databases">
        <authorList>
            <consortium name="Pathogen Informatics"/>
        </authorList>
    </citation>
    <scope>NUCLEOTIDE SEQUENCE [LARGE SCALE GENOMIC DNA]</scope>
    <source>
        <strain evidence="5 6">Egypt</strain>
    </source>
</reference>
<dbReference type="InterPro" id="IPR058563">
    <property type="entry name" value="Trs120_TRAPPC9_N"/>
</dbReference>
<organism evidence="7">
    <name type="scientific">Echinostoma caproni</name>
    <dbReference type="NCBI Taxonomy" id="27848"/>
    <lineage>
        <taxon>Eukaryota</taxon>
        <taxon>Metazoa</taxon>
        <taxon>Spiralia</taxon>
        <taxon>Lophotrochozoa</taxon>
        <taxon>Platyhelminthes</taxon>
        <taxon>Trematoda</taxon>
        <taxon>Digenea</taxon>
        <taxon>Plagiorchiida</taxon>
        <taxon>Echinostomata</taxon>
        <taxon>Echinostomatoidea</taxon>
        <taxon>Echinostomatidae</taxon>
        <taxon>Echinostoma</taxon>
    </lineage>
</organism>
<keyword evidence="6" id="KW-1185">Reference proteome</keyword>
<evidence type="ECO:0000313" key="5">
    <source>
        <dbReference type="EMBL" id="VDP75074.1"/>
    </source>
</evidence>
<dbReference type="AlphaFoldDB" id="A0A183AE96"/>
<feature type="compositionally biased region" description="Polar residues" evidence="2">
    <location>
        <begin position="187"/>
        <end position="204"/>
    </location>
</feature>
<reference evidence="7" key="1">
    <citation type="submission" date="2016-06" db="UniProtKB">
        <authorList>
            <consortium name="WormBaseParasite"/>
        </authorList>
    </citation>
    <scope>IDENTIFICATION</scope>
</reference>
<dbReference type="Proteomes" id="UP000272942">
    <property type="component" value="Unassembled WGS sequence"/>
</dbReference>
<gene>
    <name evidence="5" type="ORF">ECPE_LOCUS5280</name>
</gene>
<feature type="signal peptide" evidence="3">
    <location>
        <begin position="1"/>
        <end position="22"/>
    </location>
</feature>
<dbReference type="InterPro" id="IPR013935">
    <property type="entry name" value="Trs120_TRAPPC9"/>
</dbReference>
<proteinExistence type="inferred from homology"/>
<feature type="region of interest" description="Disordered" evidence="2">
    <location>
        <begin position="472"/>
        <end position="497"/>
    </location>
</feature>
<feature type="compositionally biased region" description="Polar residues" evidence="2">
    <location>
        <begin position="480"/>
        <end position="495"/>
    </location>
</feature>
<protein>
    <submittedName>
        <fullName evidence="7">TPR_REGION domain-containing protein</fullName>
    </submittedName>
</protein>